<feature type="compositionally biased region" description="Basic and acidic residues" evidence="1">
    <location>
        <begin position="39"/>
        <end position="56"/>
    </location>
</feature>
<accession>A0ABP9G6L9</accession>
<evidence type="ECO:0000256" key="1">
    <source>
        <dbReference type="SAM" id="MobiDB-lite"/>
    </source>
</evidence>
<name>A0ABP9G6L9_9ACTN</name>
<keyword evidence="3" id="KW-1185">Reference proteome</keyword>
<comment type="caution">
    <text evidence="2">The sequence shown here is derived from an EMBL/GenBank/DDBJ whole genome shotgun (WGS) entry which is preliminary data.</text>
</comment>
<gene>
    <name evidence="2" type="ORF">GCM10023224_04850</name>
</gene>
<evidence type="ECO:0000313" key="3">
    <source>
        <dbReference type="Proteomes" id="UP001499993"/>
    </source>
</evidence>
<protein>
    <submittedName>
        <fullName evidence="2">Uncharacterized protein</fullName>
    </submittedName>
</protein>
<organism evidence="2 3">
    <name type="scientific">Streptomonospora halophila</name>
    <dbReference type="NCBI Taxonomy" id="427369"/>
    <lineage>
        <taxon>Bacteria</taxon>
        <taxon>Bacillati</taxon>
        <taxon>Actinomycetota</taxon>
        <taxon>Actinomycetes</taxon>
        <taxon>Streptosporangiales</taxon>
        <taxon>Nocardiopsidaceae</taxon>
        <taxon>Streptomonospora</taxon>
    </lineage>
</organism>
<feature type="region of interest" description="Disordered" evidence="1">
    <location>
        <begin position="39"/>
        <end position="68"/>
    </location>
</feature>
<feature type="compositionally biased region" description="Basic and acidic residues" evidence="1">
    <location>
        <begin position="1"/>
        <end position="19"/>
    </location>
</feature>
<proteinExistence type="predicted"/>
<reference evidence="3" key="1">
    <citation type="journal article" date="2019" name="Int. J. Syst. Evol. Microbiol.">
        <title>The Global Catalogue of Microorganisms (GCM) 10K type strain sequencing project: providing services to taxonomists for standard genome sequencing and annotation.</title>
        <authorList>
            <consortium name="The Broad Institute Genomics Platform"/>
            <consortium name="The Broad Institute Genome Sequencing Center for Infectious Disease"/>
            <person name="Wu L."/>
            <person name="Ma J."/>
        </authorList>
    </citation>
    <scope>NUCLEOTIDE SEQUENCE [LARGE SCALE GENOMIC DNA]</scope>
    <source>
        <strain evidence="3">JCM 18123</strain>
    </source>
</reference>
<sequence length="68" mass="7771">MEDREQDMRHTVPTAEDRPPGLLADLMGPLIAAFRRRREVPEAADRTIEWDWKGDDGPDGQVSDQQQP</sequence>
<evidence type="ECO:0000313" key="2">
    <source>
        <dbReference type="EMBL" id="GAA4928625.1"/>
    </source>
</evidence>
<dbReference type="Proteomes" id="UP001499993">
    <property type="component" value="Unassembled WGS sequence"/>
</dbReference>
<dbReference type="EMBL" id="BAABIK010000002">
    <property type="protein sequence ID" value="GAA4928625.1"/>
    <property type="molecule type" value="Genomic_DNA"/>
</dbReference>
<feature type="region of interest" description="Disordered" evidence="1">
    <location>
        <begin position="1"/>
        <end position="23"/>
    </location>
</feature>